<dbReference type="RefSeq" id="WP_223675067.1">
    <property type="nucleotide sequence ID" value="NZ_JAINZW010000002.1"/>
</dbReference>
<dbReference type="EMBL" id="JAINZW010000002">
    <property type="protein sequence ID" value="MBZ4038865.1"/>
    <property type="molecule type" value="Genomic_DNA"/>
</dbReference>
<protein>
    <submittedName>
        <fullName evidence="3">RcnB family protein</fullName>
    </submittedName>
</protein>
<evidence type="ECO:0000256" key="2">
    <source>
        <dbReference type="SAM" id="SignalP"/>
    </source>
</evidence>
<keyword evidence="2" id="KW-0732">Signal</keyword>
<gene>
    <name evidence="3" type="ORF">K6753_04910</name>
</gene>
<feature type="signal peptide" evidence="2">
    <location>
        <begin position="1"/>
        <end position="21"/>
    </location>
</feature>
<accession>A0ABS7T4S5</accession>
<dbReference type="Proteomes" id="UP001430954">
    <property type="component" value="Unassembled WGS sequence"/>
</dbReference>
<dbReference type="Gene3D" id="3.10.450.160">
    <property type="entry name" value="inner membrane protein cigr"/>
    <property type="match status" value="1"/>
</dbReference>
<reference evidence="3 4" key="1">
    <citation type="submission" date="2021-09" db="EMBL/GenBank/DDBJ databases">
        <title>Lysobacter sp. 13A isolated from the river sediment.</title>
        <authorList>
            <person name="Liu H."/>
            <person name="Li S."/>
            <person name="Mao S."/>
        </authorList>
    </citation>
    <scope>NUCLEOTIDE SEQUENCE [LARGE SCALE GENOMIC DNA]</scope>
    <source>
        <strain evidence="3 4">13A</strain>
    </source>
</reference>
<name>A0ABS7T4S5_9GAMM</name>
<dbReference type="InterPro" id="IPR024572">
    <property type="entry name" value="RcnB"/>
</dbReference>
<feature type="region of interest" description="Disordered" evidence="1">
    <location>
        <begin position="44"/>
        <end position="68"/>
    </location>
</feature>
<sequence>MKHLLIASALTMMTLSGAAVADGRDRDRDDRKDYREWQREALKDRREAQREYEKDRREYEKDRREAQREYWKDRAEAEREYAKDRREALREREKAQRRWARGQHIPRDYLYDRYYVRDYRAYDLAPPPNGHMWVRPDAQDDTYYLVQLATGLISGILGD</sequence>
<proteinExistence type="predicted"/>
<comment type="caution">
    <text evidence="3">The sequence shown here is derived from an EMBL/GenBank/DDBJ whole genome shotgun (WGS) entry which is preliminary data.</text>
</comment>
<dbReference type="Pfam" id="PF11776">
    <property type="entry name" value="RcnB"/>
    <property type="match status" value="1"/>
</dbReference>
<evidence type="ECO:0000256" key="1">
    <source>
        <dbReference type="SAM" id="MobiDB-lite"/>
    </source>
</evidence>
<evidence type="ECO:0000313" key="4">
    <source>
        <dbReference type="Proteomes" id="UP001430954"/>
    </source>
</evidence>
<organism evidence="3 4">
    <name type="scientific">Novilysobacter selenitireducens</name>
    <dbReference type="NCBI Taxonomy" id="2872639"/>
    <lineage>
        <taxon>Bacteria</taxon>
        <taxon>Pseudomonadati</taxon>
        <taxon>Pseudomonadota</taxon>
        <taxon>Gammaproteobacteria</taxon>
        <taxon>Lysobacterales</taxon>
        <taxon>Lysobacteraceae</taxon>
        <taxon>Novilysobacter</taxon>
    </lineage>
</organism>
<evidence type="ECO:0000313" key="3">
    <source>
        <dbReference type="EMBL" id="MBZ4038865.1"/>
    </source>
</evidence>
<feature type="chain" id="PRO_5045247054" evidence="2">
    <location>
        <begin position="22"/>
        <end position="159"/>
    </location>
</feature>
<keyword evidence="4" id="KW-1185">Reference proteome</keyword>